<gene>
    <name evidence="3" type="ORF">BZL30_7623</name>
    <name evidence="2" type="ORF">NIIDMKKI_67400</name>
</gene>
<feature type="domain" description="Alcohol dehydrogenase-like C-terminal" evidence="1">
    <location>
        <begin position="27"/>
        <end position="144"/>
    </location>
</feature>
<organism evidence="3 4">
    <name type="scientific">Mycobacterium kansasii</name>
    <dbReference type="NCBI Taxonomy" id="1768"/>
    <lineage>
        <taxon>Bacteria</taxon>
        <taxon>Bacillati</taxon>
        <taxon>Actinomycetota</taxon>
        <taxon>Actinomycetes</taxon>
        <taxon>Mycobacteriales</taxon>
        <taxon>Mycobacteriaceae</taxon>
        <taxon>Mycobacterium</taxon>
    </lineage>
</organism>
<dbReference type="PANTHER" id="PTHR43677">
    <property type="entry name" value="SHORT-CHAIN DEHYDROGENASE/REDUCTASE"/>
    <property type="match status" value="1"/>
</dbReference>
<dbReference type="PANTHER" id="PTHR43677:SF1">
    <property type="entry name" value="ACRYLYL-COA REDUCTASE ACUI-RELATED"/>
    <property type="match status" value="1"/>
</dbReference>
<evidence type="ECO:0000259" key="1">
    <source>
        <dbReference type="Pfam" id="PF00107"/>
    </source>
</evidence>
<dbReference type="Pfam" id="PF00107">
    <property type="entry name" value="ADH_zinc_N"/>
    <property type="match status" value="1"/>
</dbReference>
<dbReference type="EMBL" id="MVBM01000008">
    <property type="protein sequence ID" value="OOK67510.1"/>
    <property type="molecule type" value="Genomic_DNA"/>
</dbReference>
<dbReference type="InterPro" id="IPR013149">
    <property type="entry name" value="ADH-like_C"/>
</dbReference>
<dbReference type="GO" id="GO:0043957">
    <property type="term" value="F:acryloyl-CoA reductase (NADPH) activity"/>
    <property type="evidence" value="ECO:0007669"/>
    <property type="project" value="TreeGrafter"/>
</dbReference>
<accession>A0A1V3WKM4</accession>
<dbReference type="AlphaFoldDB" id="A0A1V3WKM4"/>
<dbReference type="InterPro" id="IPR036291">
    <property type="entry name" value="NAD(P)-bd_dom_sf"/>
</dbReference>
<dbReference type="SUPFAM" id="SSF51735">
    <property type="entry name" value="NAD(P)-binding Rossmann-fold domains"/>
    <property type="match status" value="1"/>
</dbReference>
<dbReference type="Proteomes" id="UP000516380">
    <property type="component" value="Chromosome"/>
</dbReference>
<evidence type="ECO:0000313" key="5">
    <source>
        <dbReference type="Proteomes" id="UP000516380"/>
    </source>
</evidence>
<dbReference type="Gene3D" id="3.40.50.720">
    <property type="entry name" value="NAD(P)-binding Rossmann-like Domain"/>
    <property type="match status" value="1"/>
</dbReference>
<keyword evidence="5" id="KW-1185">Reference proteome</keyword>
<dbReference type="Gene3D" id="3.90.180.10">
    <property type="entry name" value="Medium-chain alcohol dehydrogenases, catalytic domain"/>
    <property type="match status" value="1"/>
</dbReference>
<evidence type="ECO:0000313" key="4">
    <source>
        <dbReference type="Proteomes" id="UP000189229"/>
    </source>
</evidence>
<reference evidence="2 5" key="2">
    <citation type="submission" date="2020-07" db="EMBL/GenBank/DDBJ databases">
        <title>Mycobacterium kansasii (former subtype) with zoonotic potential isolated from diseased indoor pet cat, Japan.</title>
        <authorList>
            <person name="Fukano H."/>
            <person name="Terazono T."/>
            <person name="Hoshino Y."/>
        </authorList>
    </citation>
    <scope>NUCLEOTIDE SEQUENCE [LARGE SCALE GENOMIC DNA]</scope>
    <source>
        <strain evidence="2 5">Kuro-I</strain>
    </source>
</reference>
<sequence length="195" mass="20009">MLCLMALEQHGVTPSDGEVLVTGASGGVGSIAVTLLASNGYTVVAATGRLAEADYLRRLGAATVIDRAELAEPGRPLGSERWAGAIDSVGSHTLANVCATTSAEGAVAACGMAQGMEFPSTVAPFILRGVSLLGINSVTQSHAKRVTAWGRLSSDLDTGHLGEISHEIGLTDAISTSTDLLEGRVRGRIIVDVNR</sequence>
<evidence type="ECO:0000313" key="2">
    <source>
        <dbReference type="EMBL" id="BCI91534.1"/>
    </source>
</evidence>
<dbReference type="Proteomes" id="UP000189229">
    <property type="component" value="Unassembled WGS sequence"/>
</dbReference>
<proteinExistence type="predicted"/>
<name>A0A1V3WKM4_MYCKA</name>
<reference evidence="3 4" key="1">
    <citation type="submission" date="2017-02" db="EMBL/GenBank/DDBJ databases">
        <title>Complete genome sequences of Mycobacterium kansasii strains isolated from rhesus macaques.</title>
        <authorList>
            <person name="Panda A."/>
            <person name="Nagaraj S."/>
            <person name="Zhao X."/>
            <person name="Tettelin H."/>
            <person name="Detolla L.J."/>
        </authorList>
    </citation>
    <scope>NUCLEOTIDE SEQUENCE [LARGE SCALE GENOMIC DNA]</scope>
    <source>
        <strain evidence="3 4">11-3813</strain>
    </source>
</reference>
<evidence type="ECO:0000313" key="3">
    <source>
        <dbReference type="EMBL" id="OOK67510.1"/>
    </source>
</evidence>
<dbReference type="InterPro" id="IPR051397">
    <property type="entry name" value="Zn-ADH-like_protein"/>
</dbReference>
<dbReference type="EMBL" id="AP023343">
    <property type="protein sequence ID" value="BCI91534.1"/>
    <property type="molecule type" value="Genomic_DNA"/>
</dbReference>
<protein>
    <submittedName>
        <fullName evidence="3">Zinc-binding dehydrogenase family protein</fullName>
    </submittedName>
</protein>